<dbReference type="Pfam" id="PF00173">
    <property type="entry name" value="Cyt-b5"/>
    <property type="match status" value="1"/>
</dbReference>
<dbReference type="SUPFAM" id="SSF54534">
    <property type="entry name" value="FKBP-like"/>
    <property type="match status" value="1"/>
</dbReference>
<dbReference type="Gene3D" id="3.10.120.10">
    <property type="entry name" value="Cytochrome b5-like heme/steroid binding domain"/>
    <property type="match status" value="1"/>
</dbReference>
<dbReference type="EMBL" id="JAUCMV010000002">
    <property type="protein sequence ID" value="KAK0418550.1"/>
    <property type="molecule type" value="Genomic_DNA"/>
</dbReference>
<evidence type="ECO:0000256" key="2">
    <source>
        <dbReference type="ARBA" id="ARBA00013194"/>
    </source>
</evidence>
<keyword evidence="4 6" id="KW-0413">Isomerase</keyword>
<dbReference type="InterPro" id="IPR036400">
    <property type="entry name" value="Cyt_B5-like_heme/steroid_sf"/>
</dbReference>
<gene>
    <name evidence="9" type="ORF">QR680_013632</name>
</gene>
<feature type="domain" description="PPIase FKBP-type" evidence="8">
    <location>
        <begin position="20"/>
        <end position="108"/>
    </location>
</feature>
<dbReference type="FunFam" id="3.10.50.40:FF:000025">
    <property type="entry name" value="Peptidylprolyl isomerase"/>
    <property type="match status" value="1"/>
</dbReference>
<organism evidence="9 10">
    <name type="scientific">Steinernema hermaphroditum</name>
    <dbReference type="NCBI Taxonomy" id="289476"/>
    <lineage>
        <taxon>Eukaryota</taxon>
        <taxon>Metazoa</taxon>
        <taxon>Ecdysozoa</taxon>
        <taxon>Nematoda</taxon>
        <taxon>Chromadorea</taxon>
        <taxon>Rhabditida</taxon>
        <taxon>Tylenchina</taxon>
        <taxon>Panagrolaimomorpha</taxon>
        <taxon>Strongyloidoidea</taxon>
        <taxon>Steinernematidae</taxon>
        <taxon>Steinernema</taxon>
    </lineage>
</organism>
<dbReference type="Pfam" id="PF00254">
    <property type="entry name" value="FKBP_C"/>
    <property type="match status" value="1"/>
</dbReference>
<evidence type="ECO:0000256" key="6">
    <source>
        <dbReference type="PROSITE-ProRule" id="PRU00277"/>
    </source>
</evidence>
<dbReference type="GO" id="GO:0033017">
    <property type="term" value="C:sarcoplasmic reticulum membrane"/>
    <property type="evidence" value="ECO:0007669"/>
    <property type="project" value="TreeGrafter"/>
</dbReference>
<dbReference type="InterPro" id="IPR001199">
    <property type="entry name" value="Cyt_B5-like_heme/steroid-bd"/>
</dbReference>
<dbReference type="InterPro" id="IPR050689">
    <property type="entry name" value="FKBP-type_PPIase"/>
</dbReference>
<accession>A0AA39M2U2</accession>
<evidence type="ECO:0000256" key="4">
    <source>
        <dbReference type="ARBA" id="ARBA00023235"/>
    </source>
</evidence>
<evidence type="ECO:0000256" key="5">
    <source>
        <dbReference type="ARBA" id="ARBA00038357"/>
    </source>
</evidence>
<dbReference type="GO" id="GO:0003755">
    <property type="term" value="F:peptidyl-prolyl cis-trans isomerase activity"/>
    <property type="evidence" value="ECO:0007669"/>
    <property type="project" value="UniProtKB-KW"/>
</dbReference>
<dbReference type="PANTHER" id="PTHR10516">
    <property type="entry name" value="PEPTIDYL-PROLYL CIS-TRANS ISOMERASE"/>
    <property type="match status" value="1"/>
</dbReference>
<keyword evidence="3 6" id="KW-0697">Rotamase</keyword>
<keyword evidence="7" id="KW-1133">Transmembrane helix</keyword>
<dbReference type="SMART" id="SM01117">
    <property type="entry name" value="Cyt-b5"/>
    <property type="match status" value="1"/>
</dbReference>
<dbReference type="Proteomes" id="UP001175271">
    <property type="component" value="Unassembled WGS sequence"/>
</dbReference>
<comment type="similarity">
    <text evidence="5">Belongs to the cytochrome b5 family. MAPR subfamily.</text>
</comment>
<dbReference type="PANTHER" id="PTHR10516:SF443">
    <property type="entry name" value="FK506-BINDING PROTEIN 59-RELATED"/>
    <property type="match status" value="1"/>
</dbReference>
<evidence type="ECO:0000256" key="1">
    <source>
        <dbReference type="ARBA" id="ARBA00000971"/>
    </source>
</evidence>
<dbReference type="InterPro" id="IPR046357">
    <property type="entry name" value="PPIase_dom_sf"/>
</dbReference>
<dbReference type="EC" id="5.2.1.8" evidence="2 6"/>
<keyword evidence="7" id="KW-0472">Membrane</keyword>
<comment type="catalytic activity">
    <reaction evidence="1 6">
        <text>[protein]-peptidylproline (omega=180) = [protein]-peptidylproline (omega=0)</text>
        <dbReference type="Rhea" id="RHEA:16237"/>
        <dbReference type="Rhea" id="RHEA-COMP:10747"/>
        <dbReference type="Rhea" id="RHEA-COMP:10748"/>
        <dbReference type="ChEBI" id="CHEBI:83833"/>
        <dbReference type="ChEBI" id="CHEBI:83834"/>
        <dbReference type="EC" id="5.2.1.8"/>
    </reaction>
</comment>
<protein>
    <recommendedName>
        <fullName evidence="2 6">peptidylprolyl isomerase</fullName>
        <ecNumber evidence="2 6">5.2.1.8</ecNumber>
    </recommendedName>
</protein>
<comment type="caution">
    <text evidence="9">The sequence shown here is derived from an EMBL/GenBank/DDBJ whole genome shotgun (WGS) entry which is preliminary data.</text>
</comment>
<evidence type="ECO:0000256" key="3">
    <source>
        <dbReference type="ARBA" id="ARBA00023110"/>
    </source>
</evidence>
<evidence type="ECO:0000259" key="8">
    <source>
        <dbReference type="PROSITE" id="PS50059"/>
    </source>
</evidence>
<dbReference type="PROSITE" id="PS50059">
    <property type="entry name" value="FKBP_PPIASE"/>
    <property type="match status" value="1"/>
</dbReference>
<feature type="transmembrane region" description="Helical" evidence="7">
    <location>
        <begin position="110"/>
        <end position="132"/>
    </location>
</feature>
<evidence type="ECO:0000313" key="10">
    <source>
        <dbReference type="Proteomes" id="UP001175271"/>
    </source>
</evidence>
<evidence type="ECO:0000313" key="9">
    <source>
        <dbReference type="EMBL" id="KAK0418550.1"/>
    </source>
</evidence>
<proteinExistence type="inferred from homology"/>
<reference evidence="9" key="1">
    <citation type="submission" date="2023-06" db="EMBL/GenBank/DDBJ databases">
        <title>Genomic analysis of the entomopathogenic nematode Steinernema hermaphroditum.</title>
        <authorList>
            <person name="Schwarz E.M."/>
            <person name="Heppert J.K."/>
            <person name="Baniya A."/>
            <person name="Schwartz H.T."/>
            <person name="Tan C.-H."/>
            <person name="Antoshechkin I."/>
            <person name="Sternberg P.W."/>
            <person name="Goodrich-Blair H."/>
            <person name="Dillman A.R."/>
        </authorList>
    </citation>
    <scope>NUCLEOTIDE SEQUENCE</scope>
    <source>
        <strain evidence="9">PS9179</strain>
        <tissue evidence="9">Whole animal</tissue>
    </source>
</reference>
<keyword evidence="7" id="KW-0812">Transmembrane</keyword>
<dbReference type="InterPro" id="IPR001179">
    <property type="entry name" value="PPIase_FKBP_dom"/>
</dbReference>
<dbReference type="AlphaFoldDB" id="A0AA39M2U2"/>
<name>A0AA39M2U2_9BILA</name>
<dbReference type="Gene3D" id="3.10.50.40">
    <property type="match status" value="1"/>
</dbReference>
<dbReference type="FunFam" id="3.10.120.10:FF:000003">
    <property type="entry name" value="membrane-associated progesterone receptor component 1"/>
    <property type="match status" value="1"/>
</dbReference>
<evidence type="ECO:0000256" key="7">
    <source>
        <dbReference type="SAM" id="Phobius"/>
    </source>
</evidence>
<keyword evidence="10" id="KW-1185">Reference proteome</keyword>
<dbReference type="SUPFAM" id="SSF55856">
    <property type="entry name" value="Cytochrome b5-like heme/steroid binding domain"/>
    <property type="match status" value="1"/>
</dbReference>
<sequence>MPVKIDTIKEGDGSTFPQKGQTVSCHYVLTLESGQKIDSSRDRGRPFSFKIGKGEVIAGWDQGLLEMSVGQRAKLTISPDMGYGARGIPGTIPGNATLLFDVELLEMVDFAAAFEITFTDVLLLVFLAYFIYYKFIKQRDEEPVQHARKIEPLPKQDMTLEALRKYDGVQDDHILLAICGKIYDMTRGRAFYGPDGPYKKLAGHDATRALGTMDVEKVQDTWDDLDGMTEAEVEEAREWAGNLSAKYPLVGKLIKEGEEKEDYGAIHLLNIPKFPDNMAFMYPRHFPQVPVQWDETAWLPKVTEQKEEMLISHMEAEAEEAKRQQFKFHIPPLEDSFRYDPNVALDEVTEARDEADLHTEPL</sequence>